<gene>
    <name evidence="8" type="primary">acpS</name>
    <name evidence="10" type="ORF">P378_15245</name>
</gene>
<evidence type="ECO:0000256" key="7">
    <source>
        <dbReference type="ARBA" id="ARBA00023160"/>
    </source>
</evidence>
<reference evidence="10 11" key="1">
    <citation type="submission" date="2013-09" db="EMBL/GenBank/DDBJ databases">
        <title>Biodegradation of hydrocarbons in the deep terrestrial subsurface : characterization of a microbial consortium composed of two Desulfotomaculum species originating from a deep geological formation.</title>
        <authorList>
            <person name="Aullo T."/>
            <person name="Berlendis S."/>
            <person name="Lascourreges J.-F."/>
            <person name="Dessort D."/>
            <person name="Saint-Laurent S."/>
            <person name="Schraauwers B."/>
            <person name="Mas J."/>
            <person name="Magot M."/>
            <person name="Ranchou-Peyruse A."/>
        </authorList>
    </citation>
    <scope>NUCLEOTIDE SEQUENCE [LARGE SCALE GENOMIC DNA]</scope>
    <source>
        <strain evidence="10 11">Bs107</strain>
    </source>
</reference>
<keyword evidence="1 8" id="KW-0444">Lipid biosynthesis</keyword>
<evidence type="ECO:0000256" key="4">
    <source>
        <dbReference type="ARBA" id="ARBA00022832"/>
    </source>
</evidence>
<feature type="binding site" evidence="8">
    <location>
        <position position="53"/>
    </location>
    <ligand>
        <name>Mg(2+)</name>
        <dbReference type="ChEBI" id="CHEBI:18420"/>
    </ligand>
</feature>
<dbReference type="GO" id="GO:0008897">
    <property type="term" value="F:holo-[acyl-carrier-protein] synthase activity"/>
    <property type="evidence" value="ECO:0007669"/>
    <property type="project" value="UniProtKB-UniRule"/>
</dbReference>
<comment type="subcellular location">
    <subcellularLocation>
        <location evidence="8">Cytoplasm</location>
    </subcellularLocation>
</comment>
<keyword evidence="4 8" id="KW-0276">Fatty acid metabolism</keyword>
<keyword evidence="6 8" id="KW-0443">Lipid metabolism</keyword>
<comment type="caution">
    <text evidence="10">The sequence shown here is derived from an EMBL/GenBank/DDBJ whole genome shotgun (WGS) entry which is preliminary data.</text>
</comment>
<dbReference type="NCBIfam" id="TIGR00516">
    <property type="entry name" value="acpS"/>
    <property type="match status" value="1"/>
</dbReference>
<dbReference type="NCBIfam" id="TIGR00556">
    <property type="entry name" value="pantethn_trn"/>
    <property type="match status" value="1"/>
</dbReference>
<dbReference type="HAMAP" id="MF_00101">
    <property type="entry name" value="AcpS"/>
    <property type="match status" value="1"/>
</dbReference>
<keyword evidence="8" id="KW-0963">Cytoplasm</keyword>
<evidence type="ECO:0000256" key="6">
    <source>
        <dbReference type="ARBA" id="ARBA00023098"/>
    </source>
</evidence>
<evidence type="ECO:0000313" key="11">
    <source>
        <dbReference type="Proteomes" id="UP000222564"/>
    </source>
</evidence>
<sequence>MKGIGTDIIEIERIELAVSRSGQQFLDRVFTPAEQEHCKGKVQCLAGRFAAKEAILKALGTGLRELRWTNIEILPNYLGKPEVKLTGAALELAEKMDVARVLVSISHDRGRAVAFAVAVGKEGRDSAHSNSE</sequence>
<dbReference type="GO" id="GO:0006633">
    <property type="term" value="P:fatty acid biosynthetic process"/>
    <property type="evidence" value="ECO:0007669"/>
    <property type="project" value="UniProtKB-UniRule"/>
</dbReference>
<keyword evidence="7 8" id="KW-0275">Fatty acid biosynthesis</keyword>
<keyword evidence="5 8" id="KW-0460">Magnesium</keyword>
<dbReference type="GO" id="GO:0000287">
    <property type="term" value="F:magnesium ion binding"/>
    <property type="evidence" value="ECO:0007669"/>
    <property type="project" value="UniProtKB-UniRule"/>
</dbReference>
<dbReference type="SUPFAM" id="SSF56214">
    <property type="entry name" value="4'-phosphopantetheinyl transferase"/>
    <property type="match status" value="1"/>
</dbReference>
<evidence type="ECO:0000313" key="10">
    <source>
        <dbReference type="EMBL" id="PHJ37593.1"/>
    </source>
</evidence>
<name>A0A2C6ME17_9FIRM</name>
<proteinExistence type="inferred from homology"/>
<evidence type="ECO:0000256" key="8">
    <source>
        <dbReference type="HAMAP-Rule" id="MF_00101"/>
    </source>
</evidence>
<evidence type="ECO:0000256" key="2">
    <source>
        <dbReference type="ARBA" id="ARBA00022679"/>
    </source>
</evidence>
<evidence type="ECO:0000256" key="3">
    <source>
        <dbReference type="ARBA" id="ARBA00022723"/>
    </source>
</evidence>
<dbReference type="Proteomes" id="UP000222564">
    <property type="component" value="Unassembled WGS sequence"/>
</dbReference>
<accession>A0A2C6ME17</accession>
<keyword evidence="11" id="KW-1185">Reference proteome</keyword>
<organism evidence="10 11">
    <name type="scientific">Desulforamulus profundi</name>
    <dbReference type="NCBI Taxonomy" id="1383067"/>
    <lineage>
        <taxon>Bacteria</taxon>
        <taxon>Bacillati</taxon>
        <taxon>Bacillota</taxon>
        <taxon>Clostridia</taxon>
        <taxon>Eubacteriales</taxon>
        <taxon>Peptococcaceae</taxon>
        <taxon>Desulforamulus</taxon>
    </lineage>
</organism>
<comment type="function">
    <text evidence="8">Transfers the 4'-phosphopantetheine moiety from coenzyme A to a Ser of acyl-carrier-protein.</text>
</comment>
<dbReference type="EC" id="2.7.8.7" evidence="8"/>
<dbReference type="Gene3D" id="3.90.470.20">
    <property type="entry name" value="4'-phosphopantetheinyl transferase domain"/>
    <property type="match status" value="1"/>
</dbReference>
<comment type="cofactor">
    <cofactor evidence="8">
        <name>Mg(2+)</name>
        <dbReference type="ChEBI" id="CHEBI:18420"/>
    </cofactor>
</comment>
<dbReference type="EMBL" id="AWQQ01000088">
    <property type="protein sequence ID" value="PHJ37593.1"/>
    <property type="molecule type" value="Genomic_DNA"/>
</dbReference>
<keyword evidence="3 8" id="KW-0479">Metal-binding</keyword>
<dbReference type="InterPro" id="IPR004568">
    <property type="entry name" value="Ppantetheine-prot_Trfase_dom"/>
</dbReference>
<dbReference type="InterPro" id="IPR008278">
    <property type="entry name" value="4-PPantetheinyl_Trfase_dom"/>
</dbReference>
<dbReference type="AlphaFoldDB" id="A0A2C6ME17"/>
<evidence type="ECO:0000256" key="5">
    <source>
        <dbReference type="ARBA" id="ARBA00022842"/>
    </source>
</evidence>
<feature type="binding site" evidence="8">
    <location>
        <position position="7"/>
    </location>
    <ligand>
        <name>Mg(2+)</name>
        <dbReference type="ChEBI" id="CHEBI:18420"/>
    </ligand>
</feature>
<protein>
    <recommendedName>
        <fullName evidence="8">Holo-[acyl-carrier-protein] synthase</fullName>
        <shortName evidence="8">Holo-ACP synthase</shortName>
        <ecNumber evidence="8">2.7.8.7</ecNumber>
    </recommendedName>
    <alternativeName>
        <fullName evidence="8">4'-phosphopantetheinyl transferase AcpS</fullName>
    </alternativeName>
</protein>
<dbReference type="InterPro" id="IPR037143">
    <property type="entry name" value="4-PPantetheinyl_Trfase_dom_sf"/>
</dbReference>
<comment type="similarity">
    <text evidence="8">Belongs to the P-Pant transferase superfamily. AcpS family.</text>
</comment>
<dbReference type="InterPro" id="IPR002582">
    <property type="entry name" value="ACPS"/>
</dbReference>
<evidence type="ECO:0000259" key="9">
    <source>
        <dbReference type="Pfam" id="PF01648"/>
    </source>
</evidence>
<dbReference type="OrthoDB" id="517356at2"/>
<comment type="catalytic activity">
    <reaction evidence="8">
        <text>apo-[ACP] + CoA = holo-[ACP] + adenosine 3',5'-bisphosphate + H(+)</text>
        <dbReference type="Rhea" id="RHEA:12068"/>
        <dbReference type="Rhea" id="RHEA-COMP:9685"/>
        <dbReference type="Rhea" id="RHEA-COMP:9690"/>
        <dbReference type="ChEBI" id="CHEBI:15378"/>
        <dbReference type="ChEBI" id="CHEBI:29999"/>
        <dbReference type="ChEBI" id="CHEBI:57287"/>
        <dbReference type="ChEBI" id="CHEBI:58343"/>
        <dbReference type="ChEBI" id="CHEBI:64479"/>
        <dbReference type="EC" id="2.7.8.7"/>
    </reaction>
</comment>
<dbReference type="Pfam" id="PF01648">
    <property type="entry name" value="ACPS"/>
    <property type="match status" value="1"/>
</dbReference>
<keyword evidence="2 8" id="KW-0808">Transferase</keyword>
<feature type="domain" description="4'-phosphopantetheinyl transferase" evidence="9">
    <location>
        <begin position="3"/>
        <end position="97"/>
    </location>
</feature>
<evidence type="ECO:0000256" key="1">
    <source>
        <dbReference type="ARBA" id="ARBA00022516"/>
    </source>
</evidence>
<dbReference type="RefSeq" id="WP_099083637.1">
    <property type="nucleotide sequence ID" value="NZ_AWQQ01000088.1"/>
</dbReference>
<dbReference type="GO" id="GO:0005737">
    <property type="term" value="C:cytoplasm"/>
    <property type="evidence" value="ECO:0007669"/>
    <property type="project" value="UniProtKB-SubCell"/>
</dbReference>